<comment type="caution">
    <text evidence="2">The sequence shown here is derived from an EMBL/GenBank/DDBJ whole genome shotgun (WGS) entry which is preliminary data.</text>
</comment>
<dbReference type="AlphaFoldDB" id="A0A1B8AZE6"/>
<reference evidence="2 3" key="1">
    <citation type="submission" date="2016-06" db="EMBL/GenBank/DDBJ databases">
        <title>Living apart together: crosstalk between the core and supernumerary genomes in a fungal plant pathogen.</title>
        <authorList>
            <person name="Vanheule A."/>
            <person name="Audenaert K."/>
            <person name="Warris S."/>
            <person name="Van De Geest H."/>
            <person name="Schijlen E."/>
            <person name="Hofte M."/>
            <person name="De Saeger S."/>
            <person name="Haesaert G."/>
            <person name="Waalwijk C."/>
            <person name="Van Der Lee T."/>
        </authorList>
    </citation>
    <scope>NUCLEOTIDE SEQUENCE [LARGE SCALE GENOMIC DNA]</scope>
    <source>
        <strain evidence="2 3">2516</strain>
    </source>
</reference>
<evidence type="ECO:0000313" key="2">
    <source>
        <dbReference type="EMBL" id="OBS25842.1"/>
    </source>
</evidence>
<protein>
    <submittedName>
        <fullName evidence="2">Uncharacterized protein</fullName>
    </submittedName>
</protein>
<organism evidence="2 3">
    <name type="scientific">Fusarium poae</name>
    <dbReference type="NCBI Taxonomy" id="36050"/>
    <lineage>
        <taxon>Eukaryota</taxon>
        <taxon>Fungi</taxon>
        <taxon>Dikarya</taxon>
        <taxon>Ascomycota</taxon>
        <taxon>Pezizomycotina</taxon>
        <taxon>Sordariomycetes</taxon>
        <taxon>Hypocreomycetidae</taxon>
        <taxon>Hypocreales</taxon>
        <taxon>Nectriaceae</taxon>
        <taxon>Fusarium</taxon>
    </lineage>
</organism>
<gene>
    <name evidence="2" type="ORF">FPOA_06377</name>
</gene>
<proteinExistence type="predicted"/>
<feature type="region of interest" description="Disordered" evidence="1">
    <location>
        <begin position="1"/>
        <end position="52"/>
    </location>
</feature>
<evidence type="ECO:0000256" key="1">
    <source>
        <dbReference type="SAM" id="MobiDB-lite"/>
    </source>
</evidence>
<name>A0A1B8AZE6_FUSPO</name>
<dbReference type="Proteomes" id="UP000091967">
    <property type="component" value="Unassembled WGS sequence"/>
</dbReference>
<keyword evidence="3" id="KW-1185">Reference proteome</keyword>
<feature type="compositionally biased region" description="Polar residues" evidence="1">
    <location>
        <begin position="1"/>
        <end position="19"/>
    </location>
</feature>
<accession>A0A1B8AZE6</accession>
<dbReference type="EMBL" id="LYXU01000002">
    <property type="protein sequence ID" value="OBS25842.1"/>
    <property type="molecule type" value="Genomic_DNA"/>
</dbReference>
<evidence type="ECO:0000313" key="3">
    <source>
        <dbReference type="Proteomes" id="UP000091967"/>
    </source>
</evidence>
<sequence>MDQISTHSSTNGASASGVSPRNRDEVAQWGANGEPSSRDPATSGAAEYPELLHPDDECNTVEQDYCHNVLRSVFLRARPPGGIEGHHRSVYKIRMLQTPMTLANVASQFNTHNFDLLICKPSFIQ</sequence>